<dbReference type="GeneID" id="54480658"/>
<sequence>MHLNLRTATDEDLDHLATIMCAAFPADPQWDYRFPRRKDYPEDHYKATREMCESMLKEKGVCINVVTTPVKIKGKEYERPIALAVWELHYEKTSTFTDVVKCAPRRDADPKRMDAFDNATLKAKTEYFDHVYGDQQIHLRILGTHPDFQRCGAGSQHCRWGMNLAHKHEVPVTILSSPLGQQLYTHLGFDHLAYFPVHVQGEEEQLSVGVMVKHCGGQYMAASQGAKLLA</sequence>
<dbReference type="OrthoDB" id="4738875at2759"/>
<dbReference type="InterPro" id="IPR052523">
    <property type="entry name" value="Trichothecene_AcTrans"/>
</dbReference>
<gene>
    <name evidence="1" type="ORF">EJ05DRAFT_183075</name>
</gene>
<dbReference type="AlphaFoldDB" id="A0A6A6WJU8"/>
<organism evidence="1 2">
    <name type="scientific">Pseudovirgaria hyperparasitica</name>
    <dbReference type="NCBI Taxonomy" id="470096"/>
    <lineage>
        <taxon>Eukaryota</taxon>
        <taxon>Fungi</taxon>
        <taxon>Dikarya</taxon>
        <taxon>Ascomycota</taxon>
        <taxon>Pezizomycotina</taxon>
        <taxon>Dothideomycetes</taxon>
        <taxon>Dothideomycetes incertae sedis</taxon>
        <taxon>Acrospermales</taxon>
        <taxon>Acrospermaceae</taxon>
        <taxon>Pseudovirgaria</taxon>
    </lineage>
</organism>
<dbReference type="InterPro" id="IPR016181">
    <property type="entry name" value="Acyl_CoA_acyltransferase"/>
</dbReference>
<dbReference type="EMBL" id="ML996566">
    <property type="protein sequence ID" value="KAF2761731.1"/>
    <property type="molecule type" value="Genomic_DNA"/>
</dbReference>
<dbReference type="RefSeq" id="XP_033604182.1">
    <property type="nucleotide sequence ID" value="XM_033739604.1"/>
</dbReference>
<protein>
    <recommendedName>
        <fullName evidence="3">N-acetyltransferase domain-containing protein</fullName>
    </recommendedName>
</protein>
<evidence type="ECO:0000313" key="1">
    <source>
        <dbReference type="EMBL" id="KAF2761731.1"/>
    </source>
</evidence>
<dbReference type="SUPFAM" id="SSF55729">
    <property type="entry name" value="Acyl-CoA N-acyltransferases (Nat)"/>
    <property type="match status" value="1"/>
</dbReference>
<evidence type="ECO:0000313" key="2">
    <source>
        <dbReference type="Proteomes" id="UP000799437"/>
    </source>
</evidence>
<dbReference type="PANTHER" id="PTHR42791:SF2">
    <property type="entry name" value="N-ACETYLTRANSFERASE DOMAIN-CONTAINING PROTEIN"/>
    <property type="match status" value="1"/>
</dbReference>
<name>A0A6A6WJU8_9PEZI</name>
<reference evidence="1" key="1">
    <citation type="journal article" date="2020" name="Stud. Mycol.">
        <title>101 Dothideomycetes genomes: a test case for predicting lifestyles and emergence of pathogens.</title>
        <authorList>
            <person name="Haridas S."/>
            <person name="Albert R."/>
            <person name="Binder M."/>
            <person name="Bloem J."/>
            <person name="Labutti K."/>
            <person name="Salamov A."/>
            <person name="Andreopoulos B."/>
            <person name="Baker S."/>
            <person name="Barry K."/>
            <person name="Bills G."/>
            <person name="Bluhm B."/>
            <person name="Cannon C."/>
            <person name="Castanera R."/>
            <person name="Culley D."/>
            <person name="Daum C."/>
            <person name="Ezra D."/>
            <person name="Gonzalez J."/>
            <person name="Henrissat B."/>
            <person name="Kuo A."/>
            <person name="Liang C."/>
            <person name="Lipzen A."/>
            <person name="Lutzoni F."/>
            <person name="Magnuson J."/>
            <person name="Mondo S."/>
            <person name="Nolan M."/>
            <person name="Ohm R."/>
            <person name="Pangilinan J."/>
            <person name="Park H.-J."/>
            <person name="Ramirez L."/>
            <person name="Alfaro M."/>
            <person name="Sun H."/>
            <person name="Tritt A."/>
            <person name="Yoshinaga Y."/>
            <person name="Zwiers L.-H."/>
            <person name="Turgeon B."/>
            <person name="Goodwin S."/>
            <person name="Spatafora J."/>
            <person name="Crous P."/>
            <person name="Grigoriev I."/>
        </authorList>
    </citation>
    <scope>NUCLEOTIDE SEQUENCE</scope>
    <source>
        <strain evidence="1">CBS 121739</strain>
    </source>
</reference>
<proteinExistence type="predicted"/>
<accession>A0A6A6WJU8</accession>
<evidence type="ECO:0008006" key="3">
    <source>
        <dbReference type="Google" id="ProtNLM"/>
    </source>
</evidence>
<dbReference type="PANTHER" id="PTHR42791">
    <property type="entry name" value="GNAT FAMILY ACETYLTRANSFERASE"/>
    <property type="match status" value="1"/>
</dbReference>
<keyword evidence="2" id="KW-1185">Reference proteome</keyword>
<dbReference type="Gene3D" id="3.40.630.30">
    <property type="match status" value="1"/>
</dbReference>
<dbReference type="Proteomes" id="UP000799437">
    <property type="component" value="Unassembled WGS sequence"/>
</dbReference>